<evidence type="ECO:0000313" key="3">
    <source>
        <dbReference type="Proteomes" id="UP000002035"/>
    </source>
</evidence>
<dbReference type="Pfam" id="PF13424">
    <property type="entry name" value="TPR_12"/>
    <property type="match status" value="3"/>
</dbReference>
<proteinExistence type="predicted"/>
<dbReference type="Pfam" id="PF13374">
    <property type="entry name" value="TPR_10"/>
    <property type="match status" value="1"/>
</dbReference>
<dbReference type="eggNOG" id="KOG1840">
    <property type="taxonomic scope" value="Eukaryota"/>
</dbReference>
<dbReference type="OrthoDB" id="5986190at2759"/>
<name>C5FP74_ARTOC</name>
<organism evidence="2 3">
    <name type="scientific">Arthroderma otae (strain ATCC MYA-4605 / CBS 113480)</name>
    <name type="common">Microsporum canis</name>
    <dbReference type="NCBI Taxonomy" id="554155"/>
    <lineage>
        <taxon>Eukaryota</taxon>
        <taxon>Fungi</taxon>
        <taxon>Dikarya</taxon>
        <taxon>Ascomycota</taxon>
        <taxon>Pezizomycotina</taxon>
        <taxon>Eurotiomycetes</taxon>
        <taxon>Eurotiomycetidae</taxon>
        <taxon>Onygenales</taxon>
        <taxon>Arthrodermataceae</taxon>
        <taxon>Microsporum</taxon>
    </lineage>
</organism>
<dbReference type="PANTHER" id="PTHR46082">
    <property type="entry name" value="ATP/GTP-BINDING PROTEIN-RELATED"/>
    <property type="match status" value="1"/>
</dbReference>
<feature type="region of interest" description="Disordered" evidence="1">
    <location>
        <begin position="116"/>
        <end position="153"/>
    </location>
</feature>
<dbReference type="HOGENOM" id="CLU_574870_0_0_1"/>
<dbReference type="AlphaFoldDB" id="C5FP74"/>
<dbReference type="SMART" id="SM00028">
    <property type="entry name" value="TPR"/>
    <property type="match status" value="6"/>
</dbReference>
<dbReference type="OMA" id="GHEATKW"/>
<dbReference type="InterPro" id="IPR053137">
    <property type="entry name" value="NLR-like"/>
</dbReference>
<dbReference type="InterPro" id="IPR019734">
    <property type="entry name" value="TPR_rpt"/>
</dbReference>
<keyword evidence="3" id="KW-1185">Reference proteome</keyword>
<gene>
    <name evidence="2" type="ORF">MCYG_04209</name>
</gene>
<dbReference type="STRING" id="554155.C5FP74"/>
<dbReference type="GeneID" id="9224542"/>
<evidence type="ECO:0000256" key="1">
    <source>
        <dbReference type="SAM" id="MobiDB-lite"/>
    </source>
</evidence>
<dbReference type="VEuPathDB" id="FungiDB:MCYG_04209"/>
<dbReference type="EMBL" id="DS995704">
    <property type="protein sequence ID" value="EEQ31390.1"/>
    <property type="molecule type" value="Genomic_DNA"/>
</dbReference>
<reference evidence="3" key="1">
    <citation type="journal article" date="2012" name="MBio">
        <title>Comparative genome analysis of Trichophyton rubrum and related dermatophytes reveals candidate genes involved in infection.</title>
        <authorList>
            <person name="Martinez D.A."/>
            <person name="Oliver B.G."/>
            <person name="Graeser Y."/>
            <person name="Goldberg J.M."/>
            <person name="Li W."/>
            <person name="Martinez-Rossi N.M."/>
            <person name="Monod M."/>
            <person name="Shelest E."/>
            <person name="Barton R.C."/>
            <person name="Birch E."/>
            <person name="Brakhage A.A."/>
            <person name="Chen Z."/>
            <person name="Gurr S.J."/>
            <person name="Heiman D."/>
            <person name="Heitman J."/>
            <person name="Kosti I."/>
            <person name="Rossi A."/>
            <person name="Saif S."/>
            <person name="Samalova M."/>
            <person name="Saunders C.W."/>
            <person name="Shea T."/>
            <person name="Summerbell R.C."/>
            <person name="Xu J."/>
            <person name="Young S."/>
            <person name="Zeng Q."/>
            <person name="Birren B.W."/>
            <person name="Cuomo C.A."/>
            <person name="White T.C."/>
        </authorList>
    </citation>
    <scope>NUCLEOTIDE SEQUENCE [LARGE SCALE GENOMIC DNA]</scope>
    <source>
        <strain evidence="3">ATCC MYA-4605 / CBS 113480</strain>
    </source>
</reference>
<feature type="compositionally biased region" description="Polar residues" evidence="1">
    <location>
        <begin position="124"/>
        <end position="149"/>
    </location>
</feature>
<dbReference type="PANTHER" id="PTHR46082:SF6">
    <property type="entry name" value="AAA+ ATPASE DOMAIN-CONTAINING PROTEIN-RELATED"/>
    <property type="match status" value="1"/>
</dbReference>
<evidence type="ECO:0000313" key="2">
    <source>
        <dbReference type="EMBL" id="EEQ31390.1"/>
    </source>
</evidence>
<dbReference type="SUPFAM" id="SSF48452">
    <property type="entry name" value="TPR-like"/>
    <property type="match status" value="2"/>
</dbReference>
<sequence>MPHQYHMIHQDKTVDVPYCLINISSGQGHLSLIVGPYWRIYQYSGIRHVDALVGPLLYSEAITYYGFPCQAEVRISAYDRGSASKLSLNHLVPKCILTLIIYRSGENMGRFRRLFGLEPRPKGSTKNTPAPQVRPNSGNGGFSTTSQRQGGIPRIHPGPLRIILLGHEATKWKKNLKKGKFDETVKMVQENLELKKREFGEKHEETAAAMYNLSVLFYGGRKLEEAEELSRQALSIFEELLDSHHPSIVIVMSIRTHILLLLDKPEHTVEKYRLALKVSQELHGPEHSDTIIAMDSLAEILRREGEFQEAEGIQRQLLKLKAKLSGPKHSSTLDTMNNLAEVLKSQGQYVEAEELHTQGLQLRKETMGPEHPDTLSTMNNLGLVLSGQGKYQEAEEVHRQELELREKALGPENPLTQYCMVNLTEVLYNQGKFKEALEMHEQAAELSKKVLGPDHPSTLRTLNSLAKARHLRNVE</sequence>
<accession>C5FP74</accession>
<protein>
    <submittedName>
        <fullName evidence="2">TPR repeat protein</fullName>
    </submittedName>
</protein>
<dbReference type="Gene3D" id="1.25.40.10">
    <property type="entry name" value="Tetratricopeptide repeat domain"/>
    <property type="match status" value="2"/>
</dbReference>
<dbReference type="InterPro" id="IPR011990">
    <property type="entry name" value="TPR-like_helical_dom_sf"/>
</dbReference>
<dbReference type="Proteomes" id="UP000002035">
    <property type="component" value="Unassembled WGS sequence"/>
</dbReference>
<dbReference type="RefSeq" id="XP_002846472.1">
    <property type="nucleotide sequence ID" value="XM_002846426.1"/>
</dbReference>